<dbReference type="InterPro" id="IPR039859">
    <property type="entry name" value="PFA4/ZDH16/20/ERF2-like"/>
</dbReference>
<keyword evidence="5 7" id="KW-0472">Membrane</keyword>
<comment type="domain">
    <text evidence="7">The DHHC domain is required for palmitoyltransferase activity.</text>
</comment>
<evidence type="ECO:0000256" key="6">
    <source>
        <dbReference type="ARBA" id="ARBA00023315"/>
    </source>
</evidence>
<comment type="similarity">
    <text evidence="7">Belongs to the DHHC palmitoyltransferase family.</text>
</comment>
<evidence type="ECO:0000256" key="4">
    <source>
        <dbReference type="ARBA" id="ARBA00022989"/>
    </source>
</evidence>
<reference evidence="9 10" key="1">
    <citation type="submission" date="2024-11" db="EMBL/GenBank/DDBJ databases">
        <title>Chromosome-level genome assembly of the freshwater bivalve Anodonta woodiana.</title>
        <authorList>
            <person name="Chen X."/>
        </authorList>
    </citation>
    <scope>NUCLEOTIDE SEQUENCE [LARGE SCALE GENOMIC DNA]</scope>
    <source>
        <strain evidence="9">MN2024</strain>
        <tissue evidence="9">Gills</tissue>
    </source>
</reference>
<evidence type="ECO:0000313" key="10">
    <source>
        <dbReference type="Proteomes" id="UP001634394"/>
    </source>
</evidence>
<keyword evidence="10" id="KW-1185">Reference proteome</keyword>
<evidence type="ECO:0000256" key="3">
    <source>
        <dbReference type="ARBA" id="ARBA00022692"/>
    </source>
</evidence>
<dbReference type="EC" id="2.3.1.225" evidence="7"/>
<keyword evidence="4 7" id="KW-1133">Transmembrane helix</keyword>
<sequence>MSRILDSNPRRQSDEGGPVIEISKTCRTTPVEDGIVRINCAPLLYKLGLIRFFKNTSLWFVKDICGIVCAIFTWLLIVYAESVVMFIMLIPSPYPAYSMSSAILFNFFSFMAVASHLRAMFSDPGAVPKGNATRENIMKMGLKEGQVVYKCPKCISIKPERAHHCSVCQRCIRKMDHHCPWVNNCVGENNQKYFVLFTMYICLMSIHAIYMAVQHFIICLGKDWKDCSGASAPATTVFLILLVFEGLLFGIFTAIMCGSQLSSICSDETNRLTEPASRKGNSSIETIASMFITVVSLSNGFCEVRFVFNFLCCDQSAFKGRR</sequence>
<feature type="transmembrane region" description="Helical" evidence="7">
    <location>
        <begin position="64"/>
        <end position="90"/>
    </location>
</feature>
<comment type="catalytic activity">
    <reaction evidence="7">
        <text>L-cysteinyl-[protein] + hexadecanoyl-CoA = S-hexadecanoyl-L-cysteinyl-[protein] + CoA</text>
        <dbReference type="Rhea" id="RHEA:36683"/>
        <dbReference type="Rhea" id="RHEA-COMP:10131"/>
        <dbReference type="Rhea" id="RHEA-COMP:11032"/>
        <dbReference type="ChEBI" id="CHEBI:29950"/>
        <dbReference type="ChEBI" id="CHEBI:57287"/>
        <dbReference type="ChEBI" id="CHEBI:57379"/>
        <dbReference type="ChEBI" id="CHEBI:74151"/>
        <dbReference type="EC" id="2.3.1.225"/>
    </reaction>
</comment>
<dbReference type="Pfam" id="PF01529">
    <property type="entry name" value="DHHC"/>
    <property type="match status" value="1"/>
</dbReference>
<dbReference type="GO" id="GO:0019706">
    <property type="term" value="F:protein-cysteine S-palmitoyltransferase activity"/>
    <property type="evidence" value="ECO:0007669"/>
    <property type="project" value="UniProtKB-EC"/>
</dbReference>
<evidence type="ECO:0000313" key="9">
    <source>
        <dbReference type="EMBL" id="KAL3859165.1"/>
    </source>
</evidence>
<dbReference type="PANTHER" id="PTHR12246">
    <property type="entry name" value="PALMITOYLTRANSFERASE ZDHHC16"/>
    <property type="match status" value="1"/>
</dbReference>
<dbReference type="AlphaFoldDB" id="A0ABD3VF79"/>
<protein>
    <recommendedName>
        <fullName evidence="7">Palmitoyltransferase</fullName>
        <ecNumber evidence="7">2.3.1.225</ecNumber>
    </recommendedName>
</protein>
<evidence type="ECO:0000256" key="2">
    <source>
        <dbReference type="ARBA" id="ARBA00022679"/>
    </source>
</evidence>
<evidence type="ECO:0000259" key="8">
    <source>
        <dbReference type="Pfam" id="PF01529"/>
    </source>
</evidence>
<evidence type="ECO:0000256" key="5">
    <source>
        <dbReference type="ARBA" id="ARBA00023136"/>
    </source>
</evidence>
<organism evidence="9 10">
    <name type="scientific">Sinanodonta woodiana</name>
    <name type="common">Chinese pond mussel</name>
    <name type="synonym">Anodonta woodiana</name>
    <dbReference type="NCBI Taxonomy" id="1069815"/>
    <lineage>
        <taxon>Eukaryota</taxon>
        <taxon>Metazoa</taxon>
        <taxon>Spiralia</taxon>
        <taxon>Lophotrochozoa</taxon>
        <taxon>Mollusca</taxon>
        <taxon>Bivalvia</taxon>
        <taxon>Autobranchia</taxon>
        <taxon>Heteroconchia</taxon>
        <taxon>Palaeoheterodonta</taxon>
        <taxon>Unionida</taxon>
        <taxon>Unionoidea</taxon>
        <taxon>Unionidae</taxon>
        <taxon>Unioninae</taxon>
        <taxon>Sinanodonta</taxon>
    </lineage>
</organism>
<feature type="transmembrane region" description="Helical" evidence="7">
    <location>
        <begin position="193"/>
        <end position="217"/>
    </location>
</feature>
<evidence type="ECO:0000256" key="7">
    <source>
        <dbReference type="RuleBase" id="RU079119"/>
    </source>
</evidence>
<gene>
    <name evidence="9" type="ORF">ACJMK2_009397</name>
</gene>
<dbReference type="EMBL" id="JBJQND010000012">
    <property type="protein sequence ID" value="KAL3859165.1"/>
    <property type="molecule type" value="Genomic_DNA"/>
</dbReference>
<comment type="subcellular location">
    <subcellularLocation>
        <location evidence="1">Membrane</location>
        <topology evidence="1">Multi-pass membrane protein</topology>
    </subcellularLocation>
</comment>
<accession>A0ABD3VF79</accession>
<keyword evidence="6 7" id="KW-0012">Acyltransferase</keyword>
<feature type="transmembrane region" description="Helical" evidence="7">
    <location>
        <begin position="237"/>
        <end position="257"/>
    </location>
</feature>
<dbReference type="PROSITE" id="PS50216">
    <property type="entry name" value="DHHC"/>
    <property type="match status" value="1"/>
</dbReference>
<comment type="caution">
    <text evidence="9">The sequence shown here is derived from an EMBL/GenBank/DDBJ whole genome shotgun (WGS) entry which is preliminary data.</text>
</comment>
<dbReference type="GO" id="GO:0016020">
    <property type="term" value="C:membrane"/>
    <property type="evidence" value="ECO:0007669"/>
    <property type="project" value="UniProtKB-SubCell"/>
</dbReference>
<feature type="transmembrane region" description="Helical" evidence="7">
    <location>
        <begin position="96"/>
        <end position="114"/>
    </location>
</feature>
<name>A0ABD3VF79_SINWO</name>
<feature type="domain" description="Palmitoyltransferase DHHC" evidence="8">
    <location>
        <begin position="150"/>
        <end position="270"/>
    </location>
</feature>
<keyword evidence="3 7" id="KW-0812">Transmembrane</keyword>
<dbReference type="InterPro" id="IPR001594">
    <property type="entry name" value="Palmitoyltrfase_DHHC"/>
</dbReference>
<dbReference type="Proteomes" id="UP001634394">
    <property type="component" value="Unassembled WGS sequence"/>
</dbReference>
<proteinExistence type="inferred from homology"/>
<keyword evidence="2 7" id="KW-0808">Transferase</keyword>
<evidence type="ECO:0000256" key="1">
    <source>
        <dbReference type="ARBA" id="ARBA00004141"/>
    </source>
</evidence>